<dbReference type="PROSITE" id="PS50076">
    <property type="entry name" value="DNAJ_2"/>
    <property type="match status" value="1"/>
</dbReference>
<dbReference type="Pfam" id="PF00226">
    <property type="entry name" value="DnaJ"/>
    <property type="match status" value="1"/>
</dbReference>
<proteinExistence type="predicted"/>
<name>A0AAV3BAD9_PYXAD</name>
<organism evidence="4 5">
    <name type="scientific">Pyxicephalus adspersus</name>
    <name type="common">African bullfrog</name>
    <dbReference type="NCBI Taxonomy" id="30357"/>
    <lineage>
        <taxon>Eukaryota</taxon>
        <taxon>Metazoa</taxon>
        <taxon>Chordata</taxon>
        <taxon>Craniata</taxon>
        <taxon>Vertebrata</taxon>
        <taxon>Euteleostomi</taxon>
        <taxon>Amphibia</taxon>
        <taxon>Batrachia</taxon>
        <taxon>Anura</taxon>
        <taxon>Neobatrachia</taxon>
        <taxon>Ranoidea</taxon>
        <taxon>Pyxicephalidae</taxon>
        <taxon>Pyxicephalinae</taxon>
        <taxon>Pyxicephalus</taxon>
    </lineage>
</organism>
<keyword evidence="2" id="KW-0812">Transmembrane</keyword>
<dbReference type="PRINTS" id="PR00625">
    <property type="entry name" value="JDOMAIN"/>
</dbReference>
<dbReference type="Proteomes" id="UP001181693">
    <property type="component" value="Unassembled WGS sequence"/>
</dbReference>
<dbReference type="EMBL" id="DYDO01000001">
    <property type="protein sequence ID" value="DBA34185.1"/>
    <property type="molecule type" value="Genomic_DNA"/>
</dbReference>
<dbReference type="InterPro" id="IPR001623">
    <property type="entry name" value="DnaJ_domain"/>
</dbReference>
<keyword evidence="2" id="KW-0472">Membrane</keyword>
<accession>A0AAV3BAD9</accession>
<feature type="region of interest" description="Disordered" evidence="1">
    <location>
        <begin position="108"/>
        <end position="147"/>
    </location>
</feature>
<feature type="compositionally biased region" description="Polar residues" evidence="1">
    <location>
        <begin position="136"/>
        <end position="146"/>
    </location>
</feature>
<dbReference type="PANTHER" id="PTHR44873:SF1">
    <property type="entry name" value="DNAJ HOMOLOG SUBFAMILY C MEMBER 30, MITOCHONDRIAL"/>
    <property type="match status" value="1"/>
</dbReference>
<reference evidence="4" key="1">
    <citation type="thesis" date="2020" institute="ProQuest LLC" country="789 East Eisenhower Parkway, Ann Arbor, MI, USA">
        <title>Comparative Genomics and Chromosome Evolution.</title>
        <authorList>
            <person name="Mudd A.B."/>
        </authorList>
    </citation>
    <scope>NUCLEOTIDE SEQUENCE</scope>
    <source>
        <strain evidence="4">1538</strain>
        <tissue evidence="4">Blood</tissue>
    </source>
</reference>
<comment type="caution">
    <text evidence="4">The sequence shown here is derived from an EMBL/GenBank/DDBJ whole genome shotgun (WGS) entry which is preliminary data.</text>
</comment>
<feature type="transmembrane region" description="Helical" evidence="2">
    <location>
        <begin position="195"/>
        <end position="214"/>
    </location>
</feature>
<sequence>MWVPSKMPQIAVPGARFYAQENGRRTRNNNGAQGSEVPLYATRTRYYDLLEVSGNATQSQIKTAYYKQSFRYHPDRNAGNEDATRRFGQVTEAYHVLGTTSLRKKYDRGILGPEDVRNARKPSGRSSSPSRKDTAGQKQTSSTSFSPAKPMFDFDAFYQAHYGEQLAREQFYKQRRAQMEKQKEEQRLAKQMNRMVDVSNVVFFLPFILLFLALKE</sequence>
<dbReference type="PANTHER" id="PTHR44873">
    <property type="entry name" value="DNAJ HOMOLOG SUBFAMILY C MEMBER 30, MITOCHONDRIAL"/>
    <property type="match status" value="1"/>
</dbReference>
<dbReference type="SUPFAM" id="SSF46565">
    <property type="entry name" value="Chaperone J-domain"/>
    <property type="match status" value="1"/>
</dbReference>
<dbReference type="AlphaFoldDB" id="A0AAV3BAD9"/>
<dbReference type="InterPro" id="IPR036869">
    <property type="entry name" value="J_dom_sf"/>
</dbReference>
<dbReference type="SMART" id="SM00271">
    <property type="entry name" value="DnaJ"/>
    <property type="match status" value="1"/>
</dbReference>
<evidence type="ECO:0000313" key="4">
    <source>
        <dbReference type="EMBL" id="DBA34185.1"/>
    </source>
</evidence>
<keyword evidence="5" id="KW-1185">Reference proteome</keyword>
<protein>
    <recommendedName>
        <fullName evidence="3">J domain-containing protein</fullName>
    </recommendedName>
</protein>
<evidence type="ECO:0000259" key="3">
    <source>
        <dbReference type="PROSITE" id="PS50076"/>
    </source>
</evidence>
<dbReference type="CDD" id="cd06257">
    <property type="entry name" value="DnaJ"/>
    <property type="match status" value="1"/>
</dbReference>
<evidence type="ECO:0000256" key="1">
    <source>
        <dbReference type="SAM" id="MobiDB-lite"/>
    </source>
</evidence>
<evidence type="ECO:0000313" key="5">
    <source>
        <dbReference type="Proteomes" id="UP001181693"/>
    </source>
</evidence>
<gene>
    <name evidence="4" type="ORF">GDO54_001768</name>
</gene>
<feature type="domain" description="J" evidence="3">
    <location>
        <begin position="45"/>
        <end position="110"/>
    </location>
</feature>
<dbReference type="InterPro" id="IPR053025">
    <property type="entry name" value="Mito_ATP_Synthase-Asso"/>
</dbReference>
<evidence type="ECO:0000256" key="2">
    <source>
        <dbReference type="SAM" id="Phobius"/>
    </source>
</evidence>
<keyword evidence="2" id="KW-1133">Transmembrane helix</keyword>
<dbReference type="Gene3D" id="1.10.287.110">
    <property type="entry name" value="DnaJ domain"/>
    <property type="match status" value="1"/>
</dbReference>